<reference evidence="2" key="1">
    <citation type="journal article" date="2013" name="J. Plant Res.">
        <title>Effect of fungi and light on seed germination of three Opuntia species from semiarid lands of central Mexico.</title>
        <authorList>
            <person name="Delgado-Sanchez P."/>
            <person name="Jimenez-Bremont J.F."/>
            <person name="Guerrero-Gonzalez Mde L."/>
            <person name="Flores J."/>
        </authorList>
    </citation>
    <scope>NUCLEOTIDE SEQUENCE</scope>
    <source>
        <tissue evidence="2">Cladode</tissue>
    </source>
</reference>
<evidence type="ECO:0000256" key="1">
    <source>
        <dbReference type="SAM" id="SignalP"/>
    </source>
</evidence>
<feature type="signal peptide" evidence="1">
    <location>
        <begin position="1"/>
        <end position="20"/>
    </location>
</feature>
<proteinExistence type="predicted"/>
<dbReference type="EMBL" id="GISG01105236">
    <property type="protein sequence ID" value="MBA4637528.1"/>
    <property type="molecule type" value="Transcribed_RNA"/>
</dbReference>
<feature type="chain" id="PRO_5028348566" evidence="1">
    <location>
        <begin position="21"/>
        <end position="108"/>
    </location>
</feature>
<organism evidence="2">
    <name type="scientific">Opuntia streptacantha</name>
    <name type="common">Prickly pear cactus</name>
    <name type="synonym">Opuntia cardona</name>
    <dbReference type="NCBI Taxonomy" id="393608"/>
    <lineage>
        <taxon>Eukaryota</taxon>
        <taxon>Viridiplantae</taxon>
        <taxon>Streptophyta</taxon>
        <taxon>Embryophyta</taxon>
        <taxon>Tracheophyta</taxon>
        <taxon>Spermatophyta</taxon>
        <taxon>Magnoliopsida</taxon>
        <taxon>eudicotyledons</taxon>
        <taxon>Gunneridae</taxon>
        <taxon>Pentapetalae</taxon>
        <taxon>Caryophyllales</taxon>
        <taxon>Cactineae</taxon>
        <taxon>Cactaceae</taxon>
        <taxon>Opuntioideae</taxon>
        <taxon>Opuntia</taxon>
    </lineage>
</organism>
<reference evidence="2" key="2">
    <citation type="submission" date="2020-07" db="EMBL/GenBank/DDBJ databases">
        <authorList>
            <person name="Vera ALvarez R."/>
            <person name="Arias-Moreno D.M."/>
            <person name="Jimenez-Jacinto V."/>
            <person name="Jimenez-Bremont J.F."/>
            <person name="Swaminathan K."/>
            <person name="Moose S.P."/>
            <person name="Guerrero-Gonzalez M.L."/>
            <person name="Marino-Ramirez L."/>
            <person name="Landsman D."/>
            <person name="Rodriguez-Kessler M."/>
            <person name="Delgado-Sanchez P."/>
        </authorList>
    </citation>
    <scope>NUCLEOTIDE SEQUENCE</scope>
    <source>
        <tissue evidence="2">Cladode</tissue>
    </source>
</reference>
<accession>A0A7C9DG06</accession>
<sequence length="108" mass="12102">MATTCCELTWLLALLRDLTVQPLLPVQLFCDNSAALHIVKNPVFHERTKHIELDCHYVRDKFKLGHIQPCYVSSQNQLADLFTKVVSAGQYASFLGKLGVVSFSQPLA</sequence>
<keyword evidence="1" id="KW-0732">Signal</keyword>
<dbReference type="PANTHER" id="PTHR11439:SF470">
    <property type="entry name" value="CYSTEINE-RICH RLK (RECEPTOR-LIKE PROTEIN KINASE) 8"/>
    <property type="match status" value="1"/>
</dbReference>
<dbReference type="CDD" id="cd09272">
    <property type="entry name" value="RNase_HI_RT_Ty1"/>
    <property type="match status" value="1"/>
</dbReference>
<protein>
    <submittedName>
        <fullName evidence="2">Uncharacterized protein</fullName>
    </submittedName>
</protein>
<evidence type="ECO:0000313" key="2">
    <source>
        <dbReference type="EMBL" id="MBA4637528.1"/>
    </source>
</evidence>
<dbReference type="PANTHER" id="PTHR11439">
    <property type="entry name" value="GAG-POL-RELATED RETROTRANSPOSON"/>
    <property type="match status" value="1"/>
</dbReference>
<dbReference type="AlphaFoldDB" id="A0A7C9DG06"/>
<name>A0A7C9DG06_OPUST</name>